<organism evidence="2 3">
    <name type="scientific">Rhamnusium bicolor</name>
    <dbReference type="NCBI Taxonomy" id="1586634"/>
    <lineage>
        <taxon>Eukaryota</taxon>
        <taxon>Metazoa</taxon>
        <taxon>Ecdysozoa</taxon>
        <taxon>Arthropoda</taxon>
        <taxon>Hexapoda</taxon>
        <taxon>Insecta</taxon>
        <taxon>Pterygota</taxon>
        <taxon>Neoptera</taxon>
        <taxon>Endopterygota</taxon>
        <taxon>Coleoptera</taxon>
        <taxon>Polyphaga</taxon>
        <taxon>Cucujiformia</taxon>
        <taxon>Chrysomeloidea</taxon>
        <taxon>Cerambycidae</taxon>
        <taxon>Lepturinae</taxon>
        <taxon>Rhagiini</taxon>
        <taxon>Rhamnusium</taxon>
    </lineage>
</organism>
<gene>
    <name evidence="2" type="ORF">NQ314_012722</name>
</gene>
<protein>
    <recommendedName>
        <fullName evidence="4">Envelope protein</fullName>
    </recommendedName>
</protein>
<keyword evidence="1" id="KW-0175">Coiled coil</keyword>
<dbReference type="InterPro" id="IPR022048">
    <property type="entry name" value="Envelope_fusion-like"/>
</dbReference>
<proteinExistence type="predicted"/>
<dbReference type="EMBL" id="JANEYF010003550">
    <property type="protein sequence ID" value="KAJ8935601.1"/>
    <property type="molecule type" value="Genomic_DNA"/>
</dbReference>
<dbReference type="Pfam" id="PF12259">
    <property type="entry name" value="Baculo_F"/>
    <property type="match status" value="1"/>
</dbReference>
<comment type="caution">
    <text evidence="2">The sequence shown here is derived from an EMBL/GenBank/DDBJ whole genome shotgun (WGS) entry which is preliminary data.</text>
</comment>
<dbReference type="Proteomes" id="UP001162156">
    <property type="component" value="Unassembled WGS sequence"/>
</dbReference>
<evidence type="ECO:0000313" key="3">
    <source>
        <dbReference type="Proteomes" id="UP001162156"/>
    </source>
</evidence>
<name>A0AAV8XAX8_9CUCU</name>
<accession>A0AAV8XAX8</accession>
<evidence type="ECO:0008006" key="4">
    <source>
        <dbReference type="Google" id="ProtNLM"/>
    </source>
</evidence>
<sequence>MLRRTSYYRLTAAFLSISIIRAQHVEVAAGAFWKTLPDTIIYEATIPLTYYADWLQEEVSSTQKFNRCKTNDVKLNNYCKLIKNIDLVSNAFETECHSLARTWSTEKLKNISTEKSKFRFKRSLNFLGDALNWCCGVATQQKLDSLYMQHDNLKNSMQKINNGLDHTLRIISENSEKFNELNKWTIDTFNQTEVRIKELEKFIKNAEGAILEEENEQNLLLWYTLNYQFENIRKIIKLTRAIKRQDIINSCKRHQIPIAILEPNTLQHDLKNLEIELATANQGLAIPIRELPKLYEIAICDCTFTGNKILVQVKIPITQKNREWELYEFNSCPFSWENTTCIIEHTTLYIAVARNEITGDNIRQISGMGLHHCKPYQDRLCYLPRFSGDTLQGPSCARKLFTGATV</sequence>
<feature type="coiled-coil region" evidence="1">
    <location>
        <begin position="189"/>
        <end position="216"/>
    </location>
</feature>
<dbReference type="AlphaFoldDB" id="A0AAV8XAX8"/>
<keyword evidence="3" id="KW-1185">Reference proteome</keyword>
<evidence type="ECO:0000313" key="2">
    <source>
        <dbReference type="EMBL" id="KAJ8935601.1"/>
    </source>
</evidence>
<evidence type="ECO:0000256" key="1">
    <source>
        <dbReference type="SAM" id="Coils"/>
    </source>
</evidence>
<reference evidence="2" key="1">
    <citation type="journal article" date="2023" name="Insect Mol. Biol.">
        <title>Genome sequencing provides insights into the evolution of gene families encoding plant cell wall-degrading enzymes in longhorned beetles.</title>
        <authorList>
            <person name="Shin N.R."/>
            <person name="Okamura Y."/>
            <person name="Kirsch R."/>
            <person name="Pauchet Y."/>
        </authorList>
    </citation>
    <scope>NUCLEOTIDE SEQUENCE</scope>
    <source>
        <strain evidence="2">RBIC_L_NR</strain>
    </source>
</reference>